<proteinExistence type="predicted"/>
<organism evidence="1 2">
    <name type="scientific">Podospora didyma</name>
    <dbReference type="NCBI Taxonomy" id="330526"/>
    <lineage>
        <taxon>Eukaryota</taxon>
        <taxon>Fungi</taxon>
        <taxon>Dikarya</taxon>
        <taxon>Ascomycota</taxon>
        <taxon>Pezizomycotina</taxon>
        <taxon>Sordariomycetes</taxon>
        <taxon>Sordariomycetidae</taxon>
        <taxon>Sordariales</taxon>
        <taxon>Podosporaceae</taxon>
        <taxon>Podospora</taxon>
    </lineage>
</organism>
<dbReference type="EMBL" id="JAULSW010000009">
    <property type="protein sequence ID" value="KAK3369946.1"/>
    <property type="molecule type" value="Genomic_DNA"/>
</dbReference>
<protein>
    <submittedName>
        <fullName evidence="1">Uncharacterized protein</fullName>
    </submittedName>
</protein>
<reference evidence="1" key="2">
    <citation type="submission" date="2023-06" db="EMBL/GenBank/DDBJ databases">
        <authorList>
            <consortium name="Lawrence Berkeley National Laboratory"/>
            <person name="Haridas S."/>
            <person name="Hensen N."/>
            <person name="Bonometti L."/>
            <person name="Westerberg I."/>
            <person name="Brannstrom I.O."/>
            <person name="Guillou S."/>
            <person name="Cros-Aarteil S."/>
            <person name="Calhoun S."/>
            <person name="Kuo A."/>
            <person name="Mondo S."/>
            <person name="Pangilinan J."/>
            <person name="Riley R."/>
            <person name="LaButti K."/>
            <person name="Andreopoulos B."/>
            <person name="Lipzen A."/>
            <person name="Chen C."/>
            <person name="Yanf M."/>
            <person name="Daum C."/>
            <person name="Ng V."/>
            <person name="Clum A."/>
            <person name="Steindorff A."/>
            <person name="Ohm R."/>
            <person name="Martin F."/>
            <person name="Silar P."/>
            <person name="Natvig D."/>
            <person name="Lalanne C."/>
            <person name="Gautier V."/>
            <person name="Ament-velasquez S.L."/>
            <person name="Kruys A."/>
            <person name="Hutchinson M.I."/>
            <person name="Powell A.J."/>
            <person name="Barry K."/>
            <person name="Miller A.N."/>
            <person name="Grigoriev I.V."/>
            <person name="Debuchy R."/>
            <person name="Gladieux P."/>
            <person name="Thoren M.H."/>
            <person name="Johannesson H."/>
        </authorList>
    </citation>
    <scope>NUCLEOTIDE SEQUENCE</scope>
    <source>
        <strain evidence="1">CBS 232.78</strain>
    </source>
</reference>
<evidence type="ECO:0000313" key="1">
    <source>
        <dbReference type="EMBL" id="KAK3369946.1"/>
    </source>
</evidence>
<sequence length="271" mass="28334">MSTFLGEIIQVIGADGGASAALNSTTLRGIDGVGQQVEGGGTIDPETQEGIQESQEAIEDVVSKLEKGAPDAAFVAETLEKKMVHEGKAVWSGGPKAFGKFLGNELAKGVLFTLGLQVTQTGFQSSFTPSGSVADAGQLKMIQAINQAGKTLQSALDTWSKWQAAHYDERGGYGSLQAMGADIQFFEILQNRVATLVDQRDKLAPLLSKAQQTKALDDVKALLAADIQHARAVVDVSNLIPNDMSVMAAAGLPTMTAEVQAALTTLVSAST</sequence>
<accession>A0AAE0K5T6</accession>
<dbReference type="AlphaFoldDB" id="A0AAE0K5T6"/>
<reference evidence="1" key="1">
    <citation type="journal article" date="2023" name="Mol. Phylogenet. Evol.">
        <title>Genome-scale phylogeny and comparative genomics of the fungal order Sordariales.</title>
        <authorList>
            <person name="Hensen N."/>
            <person name="Bonometti L."/>
            <person name="Westerberg I."/>
            <person name="Brannstrom I.O."/>
            <person name="Guillou S."/>
            <person name="Cros-Aarteil S."/>
            <person name="Calhoun S."/>
            <person name="Haridas S."/>
            <person name="Kuo A."/>
            <person name="Mondo S."/>
            <person name="Pangilinan J."/>
            <person name="Riley R."/>
            <person name="LaButti K."/>
            <person name="Andreopoulos B."/>
            <person name="Lipzen A."/>
            <person name="Chen C."/>
            <person name="Yan M."/>
            <person name="Daum C."/>
            <person name="Ng V."/>
            <person name="Clum A."/>
            <person name="Steindorff A."/>
            <person name="Ohm R.A."/>
            <person name="Martin F."/>
            <person name="Silar P."/>
            <person name="Natvig D.O."/>
            <person name="Lalanne C."/>
            <person name="Gautier V."/>
            <person name="Ament-Velasquez S.L."/>
            <person name="Kruys A."/>
            <person name="Hutchinson M.I."/>
            <person name="Powell A.J."/>
            <person name="Barry K."/>
            <person name="Miller A.N."/>
            <person name="Grigoriev I.V."/>
            <person name="Debuchy R."/>
            <person name="Gladieux P."/>
            <person name="Hiltunen Thoren M."/>
            <person name="Johannesson H."/>
        </authorList>
    </citation>
    <scope>NUCLEOTIDE SEQUENCE</scope>
    <source>
        <strain evidence="1">CBS 232.78</strain>
    </source>
</reference>
<name>A0AAE0K5T6_9PEZI</name>
<comment type="caution">
    <text evidence="1">The sequence shown here is derived from an EMBL/GenBank/DDBJ whole genome shotgun (WGS) entry which is preliminary data.</text>
</comment>
<dbReference type="Proteomes" id="UP001285441">
    <property type="component" value="Unassembled WGS sequence"/>
</dbReference>
<evidence type="ECO:0000313" key="2">
    <source>
        <dbReference type="Proteomes" id="UP001285441"/>
    </source>
</evidence>
<gene>
    <name evidence="1" type="ORF">B0H63DRAFT_514176</name>
</gene>
<keyword evidence="2" id="KW-1185">Reference proteome</keyword>